<dbReference type="FunFam" id="3.30.200.20:FF:000060">
    <property type="entry name" value="Serine/threonine-protein kinase isoform 1"/>
    <property type="match status" value="1"/>
</dbReference>
<dbReference type="PANTHER" id="PTHR44329">
    <property type="entry name" value="SERINE/THREONINE-PROTEIN KINASE TNNI3K-RELATED"/>
    <property type="match status" value="1"/>
</dbReference>
<dbReference type="Proteomes" id="UP000447434">
    <property type="component" value="Chromosome 22"/>
</dbReference>
<keyword evidence="7" id="KW-0418">Kinase</keyword>
<dbReference type="PROSITE" id="PS50011">
    <property type="entry name" value="PROTEIN_KINASE_DOM"/>
    <property type="match status" value="1"/>
</dbReference>
<dbReference type="OrthoDB" id="7537227at2759"/>
<dbReference type="InterPro" id="IPR017441">
    <property type="entry name" value="Protein_kinase_ATP_BS"/>
</dbReference>
<dbReference type="CDD" id="cd13999">
    <property type="entry name" value="STKc_MAP3K-like"/>
    <property type="match status" value="1"/>
</dbReference>
<dbReference type="Pfam" id="PF14381">
    <property type="entry name" value="EDR1_CTR1_ARMC3_pept"/>
    <property type="match status" value="1"/>
</dbReference>
<evidence type="ECO:0000256" key="4">
    <source>
        <dbReference type="ARBA" id="ARBA00022527"/>
    </source>
</evidence>
<dbReference type="Pfam" id="PF07714">
    <property type="entry name" value="PK_Tyr_Ser-Thr"/>
    <property type="match status" value="1"/>
</dbReference>
<dbReference type="InterPro" id="IPR001245">
    <property type="entry name" value="Ser-Thr/Tyr_kinase_cat_dom"/>
</dbReference>
<dbReference type="Gene3D" id="3.30.200.20">
    <property type="entry name" value="Phosphorylase Kinase, domain 1"/>
    <property type="match status" value="1"/>
</dbReference>
<evidence type="ECO:0000256" key="10">
    <source>
        <dbReference type="ARBA" id="ARBA00047899"/>
    </source>
</evidence>
<dbReference type="SMART" id="SM00220">
    <property type="entry name" value="S_TKc"/>
    <property type="match status" value="1"/>
</dbReference>
<keyword evidence="9" id="KW-0472">Membrane</keyword>
<dbReference type="InterPro" id="IPR008271">
    <property type="entry name" value="Ser/Thr_kinase_AS"/>
</dbReference>
<feature type="compositionally biased region" description="Polar residues" evidence="13">
    <location>
        <begin position="467"/>
        <end position="477"/>
    </location>
</feature>
<name>A0A6A4N046_LUPAL</name>
<evidence type="ECO:0000256" key="12">
    <source>
        <dbReference type="PROSITE-ProRule" id="PRU10141"/>
    </source>
</evidence>
<evidence type="ECO:0000256" key="8">
    <source>
        <dbReference type="ARBA" id="ARBA00022840"/>
    </source>
</evidence>
<comment type="subcellular location">
    <subcellularLocation>
        <location evidence="1">Membrane</location>
    </subcellularLocation>
</comment>
<dbReference type="InterPro" id="IPR000719">
    <property type="entry name" value="Prot_kinase_dom"/>
</dbReference>
<dbReference type="PANTHER" id="PTHR44329:SF146">
    <property type="entry name" value="SERINE_THREONINE-PROTEIN KINASE SIS8-RELATED"/>
    <property type="match status" value="1"/>
</dbReference>
<proteinExistence type="inferred from homology"/>
<evidence type="ECO:0000256" key="11">
    <source>
        <dbReference type="ARBA" id="ARBA00048679"/>
    </source>
</evidence>
<dbReference type="InterPro" id="IPR011009">
    <property type="entry name" value="Kinase-like_dom_sf"/>
</dbReference>
<evidence type="ECO:0000256" key="5">
    <source>
        <dbReference type="ARBA" id="ARBA00022679"/>
    </source>
</evidence>
<protein>
    <recommendedName>
        <fullName evidence="3">non-specific serine/threonine protein kinase</fullName>
        <ecNumber evidence="3">2.7.11.1</ecNumber>
    </recommendedName>
</protein>
<comment type="similarity">
    <text evidence="2">Belongs to the protein kinase superfamily. TKL Ser/Thr protein kinase family. RAF subfamily.</text>
</comment>
<keyword evidence="16" id="KW-1185">Reference proteome</keyword>
<feature type="domain" description="Protein kinase" evidence="14">
    <location>
        <begin position="656"/>
        <end position="893"/>
    </location>
</feature>
<dbReference type="EMBL" id="WOCE01000022">
    <property type="protein sequence ID" value="KAE9588246.1"/>
    <property type="molecule type" value="Genomic_DNA"/>
</dbReference>
<dbReference type="Gene3D" id="1.10.510.10">
    <property type="entry name" value="Transferase(Phosphotransferase) domain 1"/>
    <property type="match status" value="1"/>
</dbReference>
<evidence type="ECO:0000256" key="7">
    <source>
        <dbReference type="ARBA" id="ARBA00022777"/>
    </source>
</evidence>
<dbReference type="InterPro" id="IPR055164">
    <property type="entry name" value="EDR1/CTR1/ARMC3-like_pept-like"/>
</dbReference>
<feature type="binding site" evidence="12">
    <location>
        <position position="683"/>
    </location>
    <ligand>
        <name>ATP</name>
        <dbReference type="ChEBI" id="CHEBI:30616"/>
    </ligand>
</feature>
<evidence type="ECO:0000256" key="13">
    <source>
        <dbReference type="SAM" id="MobiDB-lite"/>
    </source>
</evidence>
<evidence type="ECO:0000313" key="15">
    <source>
        <dbReference type="EMBL" id="KAE9588246.1"/>
    </source>
</evidence>
<feature type="region of interest" description="Disordered" evidence="13">
    <location>
        <begin position="1"/>
        <end position="29"/>
    </location>
</feature>
<evidence type="ECO:0000256" key="2">
    <source>
        <dbReference type="ARBA" id="ARBA00010507"/>
    </source>
</evidence>
<evidence type="ECO:0000259" key="14">
    <source>
        <dbReference type="PROSITE" id="PS50011"/>
    </source>
</evidence>
<keyword evidence="4" id="KW-0723">Serine/threonine-protein kinase</keyword>
<evidence type="ECO:0000256" key="9">
    <source>
        <dbReference type="ARBA" id="ARBA00023136"/>
    </source>
</evidence>
<comment type="catalytic activity">
    <reaction evidence="10">
        <text>L-threonyl-[protein] + ATP = O-phospho-L-threonyl-[protein] + ADP + H(+)</text>
        <dbReference type="Rhea" id="RHEA:46608"/>
        <dbReference type="Rhea" id="RHEA-COMP:11060"/>
        <dbReference type="Rhea" id="RHEA-COMP:11605"/>
        <dbReference type="ChEBI" id="CHEBI:15378"/>
        <dbReference type="ChEBI" id="CHEBI:30013"/>
        <dbReference type="ChEBI" id="CHEBI:30616"/>
        <dbReference type="ChEBI" id="CHEBI:61977"/>
        <dbReference type="ChEBI" id="CHEBI:456216"/>
        <dbReference type="EC" id="2.7.11.1"/>
    </reaction>
</comment>
<dbReference type="FunFam" id="1.10.510.10:FF:000476">
    <property type="entry name" value="PAS domain-containing protein tyrosine kinase family protein"/>
    <property type="match status" value="1"/>
</dbReference>
<evidence type="ECO:0000313" key="16">
    <source>
        <dbReference type="Proteomes" id="UP000447434"/>
    </source>
</evidence>
<reference evidence="16" key="1">
    <citation type="journal article" date="2020" name="Nat. Commun.">
        <title>Genome sequence of the cluster root forming white lupin.</title>
        <authorList>
            <person name="Hufnagel B."/>
            <person name="Marques A."/>
            <person name="Soriano A."/>
            <person name="Marques L."/>
            <person name="Divol F."/>
            <person name="Doumas P."/>
            <person name="Sallet E."/>
            <person name="Mancinotti D."/>
            <person name="Carrere S."/>
            <person name="Marande W."/>
            <person name="Arribat S."/>
            <person name="Keller J."/>
            <person name="Huneau C."/>
            <person name="Blein T."/>
            <person name="Aime D."/>
            <person name="Laguerre M."/>
            <person name="Taylor J."/>
            <person name="Schubert V."/>
            <person name="Nelson M."/>
            <person name="Geu-Flores F."/>
            <person name="Crespi M."/>
            <person name="Gallardo-Guerrero K."/>
            <person name="Delaux P.-M."/>
            <person name="Salse J."/>
            <person name="Berges H."/>
            <person name="Guyot R."/>
            <person name="Gouzy J."/>
            <person name="Peret B."/>
        </authorList>
    </citation>
    <scope>NUCLEOTIDE SEQUENCE [LARGE SCALE GENOMIC DNA]</scope>
    <source>
        <strain evidence="16">cv. Amiga</strain>
    </source>
</reference>
<evidence type="ECO:0000256" key="6">
    <source>
        <dbReference type="ARBA" id="ARBA00022741"/>
    </source>
</evidence>
<comment type="catalytic activity">
    <reaction evidence="11">
        <text>L-seryl-[protein] + ATP = O-phospho-L-seryl-[protein] + ADP + H(+)</text>
        <dbReference type="Rhea" id="RHEA:17989"/>
        <dbReference type="Rhea" id="RHEA-COMP:9863"/>
        <dbReference type="Rhea" id="RHEA-COMP:11604"/>
        <dbReference type="ChEBI" id="CHEBI:15378"/>
        <dbReference type="ChEBI" id="CHEBI:29999"/>
        <dbReference type="ChEBI" id="CHEBI:30616"/>
        <dbReference type="ChEBI" id="CHEBI:83421"/>
        <dbReference type="ChEBI" id="CHEBI:456216"/>
        <dbReference type="EC" id="2.7.11.1"/>
    </reaction>
</comment>
<dbReference type="InterPro" id="IPR051681">
    <property type="entry name" value="Ser/Thr_Kinases-Pseudokinases"/>
</dbReference>
<dbReference type="GO" id="GO:0005524">
    <property type="term" value="F:ATP binding"/>
    <property type="evidence" value="ECO:0007669"/>
    <property type="project" value="UniProtKB-UniRule"/>
</dbReference>
<feature type="region of interest" description="Disordered" evidence="13">
    <location>
        <begin position="447"/>
        <end position="477"/>
    </location>
</feature>
<dbReference type="PROSITE" id="PS00108">
    <property type="entry name" value="PROTEIN_KINASE_ST"/>
    <property type="match status" value="1"/>
</dbReference>
<keyword evidence="8 12" id="KW-0067">ATP-binding</keyword>
<feature type="region of interest" description="Disordered" evidence="13">
    <location>
        <begin position="492"/>
        <end position="513"/>
    </location>
</feature>
<evidence type="ECO:0000256" key="1">
    <source>
        <dbReference type="ARBA" id="ARBA00004370"/>
    </source>
</evidence>
<evidence type="ECO:0000256" key="3">
    <source>
        <dbReference type="ARBA" id="ARBA00012513"/>
    </source>
</evidence>
<accession>A0A6A4N046</accession>
<dbReference type="PROSITE" id="PS00107">
    <property type="entry name" value="PROTEIN_KINASE_ATP"/>
    <property type="match status" value="1"/>
</dbReference>
<dbReference type="SUPFAM" id="SSF56112">
    <property type="entry name" value="Protein kinase-like (PK-like)"/>
    <property type="match status" value="1"/>
</dbReference>
<dbReference type="GO" id="GO:0004674">
    <property type="term" value="F:protein serine/threonine kinase activity"/>
    <property type="evidence" value="ECO:0007669"/>
    <property type="project" value="UniProtKB-KW"/>
</dbReference>
<comment type="caution">
    <text evidence="15">The sequence shown here is derived from an EMBL/GenBank/DDBJ whole genome shotgun (WGS) entry which is preliminary data.</text>
</comment>
<dbReference type="EC" id="2.7.11.1" evidence="3"/>
<dbReference type="AlphaFoldDB" id="A0A6A4N046"/>
<keyword evidence="5" id="KW-0808">Transferase</keyword>
<organism evidence="15 16">
    <name type="scientific">Lupinus albus</name>
    <name type="common">White lupine</name>
    <name type="synonym">Lupinus termis</name>
    <dbReference type="NCBI Taxonomy" id="3870"/>
    <lineage>
        <taxon>Eukaryota</taxon>
        <taxon>Viridiplantae</taxon>
        <taxon>Streptophyta</taxon>
        <taxon>Embryophyta</taxon>
        <taxon>Tracheophyta</taxon>
        <taxon>Spermatophyta</taxon>
        <taxon>Magnoliopsida</taxon>
        <taxon>eudicotyledons</taxon>
        <taxon>Gunneridae</taxon>
        <taxon>Pentapetalae</taxon>
        <taxon>rosids</taxon>
        <taxon>fabids</taxon>
        <taxon>Fabales</taxon>
        <taxon>Fabaceae</taxon>
        <taxon>Papilionoideae</taxon>
        <taxon>50 kb inversion clade</taxon>
        <taxon>genistoids sensu lato</taxon>
        <taxon>core genistoids</taxon>
        <taxon>Genisteae</taxon>
        <taxon>Lupinus</taxon>
    </lineage>
</organism>
<keyword evidence="6 12" id="KW-0547">Nucleotide-binding</keyword>
<sequence>MSSCGSDVVLDSAGHDSGSSTSRDPEVEEEYQIQLALELSAKEDLEAVQIEAVKQISLGSCDPDNTPAEVVAYRYWNYNALGYDDKILDGFYDLYGILTESTSTRMPSLVDLQGTPTSDSVTWEAVLVNRAADSNLLILEQNALELTAKSRPGFGEVMDSNLVHKLAVFVADYMGGPVGDPESMKRSWMSLSYSLKATLGSMVLPLGSLTIGLARHRALLFKVLADSLGIPCRLVKGLKHTGSEDVAISFVKIDDGREYIIDLMADPGALIPSDAVGSHIEYDDSIFVTSSSSRDLDSSLLASSSSGAGSSSLETSDFRMLDKGTRSKHVSYAGKESDIGKPSTCKEKSLIALNEFRSPHNVKKIIGQESSGRRNHTHVLARSLSWTEGISSPAVCSMKVKDVSQYMIDAAKENPHLAQKLHDVLLESGVVAPPHLFSGIYHEELGSPTEANFPTEEKDDHKHGSGQKESQVDNNLGTSQFLSPLPHYLRHPKATPSCQSEHSKPVDSLGIKPPLDTRVAAGQQISYWEKYGENVPVAAVAAAAAAVVASSMVVAAAKSGNDSNIELPVVAAATAVAVIASTAAATRLCEKGSRSDGDTDGSGYELKGSGDGEYFALGTNSEGETISDRSVVSNSSMKSDYALDDVAEYDIPLEEITVGERIGLGSYGEVYHGEWHGTEVAVKRFLDQEIYGESLEEFKTEVQIMKRLRHPNVVLFMGAVTRPPNLSIVTEFLPRGSLYRLLHRPNSHLDERRRLRMALDAARGMNYLHNCTPVIVHRDLKSPNLLVDKNWVVKVCDFGLSRIKHSTFLSSRSIAGTAEWMAPEVLRNEPSNEKCDVYSFGIILWELSTLQQPWGGMNPMQVVGAVGFQHRRLDIPDDIDPAIADIIRKCWQT</sequence>
<dbReference type="GO" id="GO:0016020">
    <property type="term" value="C:membrane"/>
    <property type="evidence" value="ECO:0007669"/>
    <property type="project" value="UniProtKB-SubCell"/>
</dbReference>
<gene>
    <name evidence="15" type="ORF">Lalb_Chr22g0353361</name>
</gene>